<keyword evidence="1 4" id="KW-0436">Ligase</keyword>
<dbReference type="Gene3D" id="3.40.50.980">
    <property type="match status" value="2"/>
</dbReference>
<dbReference type="GO" id="GO:0016779">
    <property type="term" value="F:nucleotidyltransferase activity"/>
    <property type="evidence" value="ECO:0007669"/>
    <property type="project" value="UniProtKB-KW"/>
</dbReference>
<evidence type="ECO:0000313" key="5">
    <source>
        <dbReference type="Proteomes" id="UP000583800"/>
    </source>
</evidence>
<dbReference type="AlphaFoldDB" id="A0A7X0CCD7"/>
<dbReference type="InterPro" id="IPR000873">
    <property type="entry name" value="AMP-dep_synth/lig_dom"/>
</dbReference>
<dbReference type="Proteomes" id="UP000583800">
    <property type="component" value="Unassembled WGS sequence"/>
</dbReference>
<evidence type="ECO:0000313" key="4">
    <source>
        <dbReference type="EMBL" id="MBB6352103.1"/>
    </source>
</evidence>
<dbReference type="SUPFAM" id="SSF56801">
    <property type="entry name" value="Acetyl-CoA synthetase-like"/>
    <property type="match status" value="1"/>
</dbReference>
<gene>
    <name evidence="4" type="ORF">FHU36_008699</name>
</gene>
<sequence>MMPGCVPWPPEDARRYRDEGLWCGETLGDMLRRSAREHGDRTAVVATTRLEHGSGEHGSGEHGGPRLVRCSYRELDERADRLAAGLRASGVRPGDRVLVQLPNSPELIELCFALFRTGAAPVLALPPHRHDEITHLAAHTGAVAYVVPDRHQGFDHRKLARRVRGAVPGLRQVIVCGEPEAFTALSGLYAPARDDVPGPRPEDVALFLLSGGTTGRSKLIPRTHDDYLCNLRLSAANARLDPGAVYLAALPIAHNYALGCPGVLGTLYAGGTVVLPATPSPDDAFPLIESERVTLTGLVPSLARLWTEAAAWSGHDLSSLRLVQVGGAAVGPDLARAVGERLGRVQQSFGMAEGLLSQSPPDDPPDLLATTQGRPLSTADEVRVVDEEGRDVPAGQTGELLVRGPYTIRGYYRAEEHNAAAFTPDGFFRSGDLARITPTGHLVICGRVKDVINRGGDKVPADEVEEHLLAHPLVRAAAVVAVPDPYLGERTCACIVPVTGPAGAADLGDPADPAHTADPAARAPSQRAIAEFMRERGVAAYKVPDRVEVVPSLPLTPVGKIDKARLRAGLARPGARHDGGEPA</sequence>
<dbReference type="Gene3D" id="2.30.38.10">
    <property type="entry name" value="Luciferase, Domain 3"/>
    <property type="match status" value="1"/>
</dbReference>
<name>A0A7X0CCD7_9ACTN</name>
<organism evidence="4 5">
    <name type="scientific">Nonomuraea muscovyensis</name>
    <dbReference type="NCBI Taxonomy" id="1124761"/>
    <lineage>
        <taxon>Bacteria</taxon>
        <taxon>Bacillati</taxon>
        <taxon>Actinomycetota</taxon>
        <taxon>Actinomycetes</taxon>
        <taxon>Streptosporangiales</taxon>
        <taxon>Streptosporangiaceae</taxon>
        <taxon>Nonomuraea</taxon>
    </lineage>
</organism>
<dbReference type="InterPro" id="IPR020845">
    <property type="entry name" value="AMP-binding_CS"/>
</dbReference>
<keyword evidence="4" id="KW-0548">Nucleotidyltransferase</keyword>
<comment type="caution">
    <text evidence="4">The sequence shown here is derived from an EMBL/GenBank/DDBJ whole genome shotgun (WGS) entry which is preliminary data.</text>
</comment>
<dbReference type="PANTHER" id="PTHR43767:SF1">
    <property type="entry name" value="NONRIBOSOMAL PEPTIDE SYNTHASE PES1 (EUROFUNG)-RELATED"/>
    <property type="match status" value="1"/>
</dbReference>
<dbReference type="Pfam" id="PF00501">
    <property type="entry name" value="AMP-binding"/>
    <property type="match status" value="1"/>
</dbReference>
<protein>
    <submittedName>
        <fullName evidence="4">2,3-dihydroxybenzoate-AMP ligase</fullName>
        <ecNumber evidence="4">2.7.7.58</ecNumber>
    </submittedName>
</protein>
<dbReference type="RefSeq" id="WP_185089851.1">
    <property type="nucleotide sequence ID" value="NZ_JACHJB010000005.1"/>
</dbReference>
<dbReference type="FunFam" id="2.30.38.10:FF:000003">
    <property type="entry name" value="Vibriobactin-specific 2,3-dihydroxybenzoate-AMP ligase"/>
    <property type="match status" value="1"/>
</dbReference>
<evidence type="ECO:0000256" key="1">
    <source>
        <dbReference type="ARBA" id="ARBA00022598"/>
    </source>
</evidence>
<reference evidence="4 5" key="1">
    <citation type="submission" date="2020-08" db="EMBL/GenBank/DDBJ databases">
        <title>Sequencing the genomes of 1000 actinobacteria strains.</title>
        <authorList>
            <person name="Klenk H.-P."/>
        </authorList>
    </citation>
    <scope>NUCLEOTIDE SEQUENCE [LARGE SCALE GENOMIC DNA]</scope>
    <source>
        <strain evidence="4 5">DSM 45913</strain>
    </source>
</reference>
<proteinExistence type="predicted"/>
<dbReference type="PANTHER" id="PTHR43767">
    <property type="entry name" value="LONG-CHAIN-FATTY-ACID--COA LIGASE"/>
    <property type="match status" value="1"/>
</dbReference>
<dbReference type="InterPro" id="IPR025110">
    <property type="entry name" value="AMP-bd_C"/>
</dbReference>
<feature type="domain" description="AMP-dependent synthetase/ligase" evidence="2">
    <location>
        <begin position="32"/>
        <end position="412"/>
    </location>
</feature>
<evidence type="ECO:0000259" key="3">
    <source>
        <dbReference type="Pfam" id="PF13193"/>
    </source>
</evidence>
<dbReference type="InterPro" id="IPR045851">
    <property type="entry name" value="AMP-bd_C_sf"/>
</dbReference>
<keyword evidence="5" id="KW-1185">Reference proteome</keyword>
<keyword evidence="4" id="KW-0808">Transferase</keyword>
<dbReference type="PROSITE" id="PS00455">
    <property type="entry name" value="AMP_BINDING"/>
    <property type="match status" value="1"/>
</dbReference>
<feature type="domain" description="AMP-binding enzyme C-terminal" evidence="3">
    <location>
        <begin position="463"/>
        <end position="560"/>
    </location>
</feature>
<dbReference type="InterPro" id="IPR050237">
    <property type="entry name" value="ATP-dep_AMP-bd_enzyme"/>
</dbReference>
<evidence type="ECO:0000259" key="2">
    <source>
        <dbReference type="Pfam" id="PF00501"/>
    </source>
</evidence>
<dbReference type="GO" id="GO:0016878">
    <property type="term" value="F:acid-thiol ligase activity"/>
    <property type="evidence" value="ECO:0007669"/>
    <property type="project" value="UniProtKB-ARBA"/>
</dbReference>
<dbReference type="Gene3D" id="3.30.300.30">
    <property type="match status" value="1"/>
</dbReference>
<accession>A0A7X0CCD7</accession>
<dbReference type="EC" id="2.7.7.58" evidence="4"/>
<dbReference type="Pfam" id="PF13193">
    <property type="entry name" value="AMP-binding_C"/>
    <property type="match status" value="1"/>
</dbReference>
<dbReference type="EMBL" id="JACHJB010000005">
    <property type="protein sequence ID" value="MBB6352103.1"/>
    <property type="molecule type" value="Genomic_DNA"/>
</dbReference>